<dbReference type="InterPro" id="IPR035709">
    <property type="entry name" value="YoaB-like"/>
</dbReference>
<dbReference type="AlphaFoldDB" id="A0A0G3XLQ3"/>
<dbReference type="CDD" id="cd06150">
    <property type="entry name" value="YjgF_YER057c_UK114_like_2"/>
    <property type="match status" value="1"/>
</dbReference>
<sequence>MAEIQRISGNPRMSMATVHAGTCYLSGQVAIDNRGGPIEAQVAEILDRIDNLLAECGSDRSRMLSVQVFMADLADMAPLNEAWDAWLPAGSAPARTTIQTTLASDAYRLEIAVIAAAG</sequence>
<dbReference type="InterPro" id="IPR006175">
    <property type="entry name" value="YjgF/YER057c/UK114"/>
</dbReference>
<keyword evidence="2" id="KW-1185">Reference proteome</keyword>
<dbReference type="Pfam" id="PF01042">
    <property type="entry name" value="Ribonuc_L-PSP"/>
    <property type="match status" value="1"/>
</dbReference>
<dbReference type="STRING" id="1348774.AB433_04780"/>
<dbReference type="PANTHER" id="PTHR47328">
    <property type="match status" value="1"/>
</dbReference>
<reference evidence="1 2" key="1">
    <citation type="submission" date="2015-06" db="EMBL/GenBank/DDBJ databases">
        <authorList>
            <person name="Zeng Y."/>
            <person name="Huang Y."/>
        </authorList>
    </citation>
    <scope>NUCLEOTIDE SEQUENCE [LARGE SCALE GENOMIC DNA]</scope>
    <source>
        <strain evidence="1 2">PQ-2</strain>
    </source>
</reference>
<gene>
    <name evidence="1" type="ORF">AB433_04780</name>
</gene>
<dbReference type="Proteomes" id="UP000035287">
    <property type="component" value="Chromosome"/>
</dbReference>
<dbReference type="SUPFAM" id="SSF55298">
    <property type="entry name" value="YjgF-like"/>
    <property type="match status" value="1"/>
</dbReference>
<dbReference type="RefSeq" id="WP_047823335.1">
    <property type="nucleotide sequence ID" value="NZ_JACIEL010000020.1"/>
</dbReference>
<proteinExistence type="predicted"/>
<dbReference type="EMBL" id="CP011770">
    <property type="protein sequence ID" value="AKM11541.1"/>
    <property type="molecule type" value="Genomic_DNA"/>
</dbReference>
<evidence type="ECO:0000313" key="2">
    <source>
        <dbReference type="Proteomes" id="UP000035287"/>
    </source>
</evidence>
<name>A0A0G3XLQ3_9SPHN</name>
<dbReference type="PANTHER" id="PTHR47328:SF1">
    <property type="entry name" value="RUTC FAMILY PROTEIN YOAB"/>
    <property type="match status" value="1"/>
</dbReference>
<dbReference type="PATRIC" id="fig|1348774.3.peg.1003"/>
<protein>
    <submittedName>
        <fullName evidence="1">Uncharacterized protein</fullName>
    </submittedName>
</protein>
<evidence type="ECO:0000313" key="1">
    <source>
        <dbReference type="EMBL" id="AKM11541.1"/>
    </source>
</evidence>
<dbReference type="Gene3D" id="3.30.1330.40">
    <property type="entry name" value="RutC-like"/>
    <property type="match status" value="1"/>
</dbReference>
<dbReference type="KEGG" id="cna:AB433_04780"/>
<dbReference type="InterPro" id="IPR035959">
    <property type="entry name" value="RutC-like_sf"/>
</dbReference>
<organism evidence="1 2">
    <name type="scientific">Croceicoccus naphthovorans</name>
    <dbReference type="NCBI Taxonomy" id="1348774"/>
    <lineage>
        <taxon>Bacteria</taxon>
        <taxon>Pseudomonadati</taxon>
        <taxon>Pseudomonadota</taxon>
        <taxon>Alphaproteobacteria</taxon>
        <taxon>Sphingomonadales</taxon>
        <taxon>Erythrobacteraceae</taxon>
        <taxon>Croceicoccus</taxon>
    </lineage>
</organism>
<dbReference type="OrthoDB" id="9809792at2"/>
<accession>A0A0G3XLQ3</accession>